<reference evidence="2" key="1">
    <citation type="submission" date="2021-02" db="EMBL/GenBank/DDBJ databases">
        <authorList>
            <person name="Palmer J.M."/>
        </authorList>
    </citation>
    <scope>NUCLEOTIDE SEQUENCE</scope>
    <source>
        <strain evidence="2">SCRP734</strain>
    </source>
</reference>
<evidence type="ECO:0000313" key="2">
    <source>
        <dbReference type="EMBL" id="KAG7378390.1"/>
    </source>
</evidence>
<dbReference type="Proteomes" id="UP000694044">
    <property type="component" value="Unassembled WGS sequence"/>
</dbReference>
<organism evidence="2 3">
    <name type="scientific">Phytophthora pseudosyringae</name>
    <dbReference type="NCBI Taxonomy" id="221518"/>
    <lineage>
        <taxon>Eukaryota</taxon>
        <taxon>Sar</taxon>
        <taxon>Stramenopiles</taxon>
        <taxon>Oomycota</taxon>
        <taxon>Peronosporomycetes</taxon>
        <taxon>Peronosporales</taxon>
        <taxon>Peronosporaceae</taxon>
        <taxon>Phytophthora</taxon>
    </lineage>
</organism>
<evidence type="ECO:0000313" key="3">
    <source>
        <dbReference type="Proteomes" id="UP000694044"/>
    </source>
</evidence>
<proteinExistence type="predicted"/>
<accession>A0A8T1VDP9</accession>
<feature type="region of interest" description="Disordered" evidence="1">
    <location>
        <begin position="94"/>
        <end position="136"/>
    </location>
</feature>
<dbReference type="AlphaFoldDB" id="A0A8T1VDP9"/>
<feature type="compositionally biased region" description="Basic residues" evidence="1">
    <location>
        <begin position="127"/>
        <end position="136"/>
    </location>
</feature>
<sequence length="491" mass="54985">MVIEVEMIDADLDLEFPTDLAGLDDLDQALQAKTPTTQPLHHSLAALNRAHSLEPLESNVELLSSADSDLDEGFQAALQFLDETDHLEDLAEDLTEPPTAPVENIDTSSTSASDPEDSSRSATIAQRKPRRRHRVSAKQQIHNLRGTVEELTTQLQSLESRAIASKIEQAACQQGRQVAIGPLWQQIAARQLERRQEAERDNERLRTMLDLQIQEAKNLKRLLKRRTRIEMMEEMLGVKRCKIVDKDESDGSIGVLQELLQSTDDIYVGVDHEFETKGMGLVPSPGKTRDANRHVSNDIFLEVLEKQLVPFGPKMTGKAVWSALGQIGMQPLQCVKDVNAQVDFYAQDSQKTDDAMMISYVAATSGFRSSDMLTVRIRKVMRKYSDGGRTVFVCLMETQPQLASRRKGIKLCCTIRVVVENAKLEGDADEETTVIKSQYSVSRHAPRNENFQSYADVDMAISVWDETIARVSGEVESFLLDETATREANER</sequence>
<dbReference type="EMBL" id="JAGDFM010000428">
    <property type="protein sequence ID" value="KAG7378390.1"/>
    <property type="molecule type" value="Genomic_DNA"/>
</dbReference>
<dbReference type="PANTHER" id="PTHR35796">
    <property type="entry name" value="HYPOTHETICAL CYTOSOLIC PROTEIN"/>
    <property type="match status" value="1"/>
</dbReference>
<name>A0A8T1VDP9_9STRA</name>
<keyword evidence="3" id="KW-1185">Reference proteome</keyword>
<protein>
    <recommendedName>
        <fullName evidence="4">M96 mating-specific protein family</fullName>
    </recommendedName>
</protein>
<evidence type="ECO:0000256" key="1">
    <source>
        <dbReference type="SAM" id="MobiDB-lite"/>
    </source>
</evidence>
<comment type="caution">
    <text evidence="2">The sequence shown here is derived from an EMBL/GenBank/DDBJ whole genome shotgun (WGS) entry which is preliminary data.</text>
</comment>
<evidence type="ECO:0008006" key="4">
    <source>
        <dbReference type="Google" id="ProtNLM"/>
    </source>
</evidence>
<dbReference type="PANTHER" id="PTHR35796:SF3">
    <property type="entry name" value="BHLH DOMAIN-CONTAINING PROTEIN"/>
    <property type="match status" value="1"/>
</dbReference>
<gene>
    <name evidence="2" type="ORF">PHYPSEUDO_010142</name>
</gene>
<dbReference type="OrthoDB" id="127530at2759"/>